<dbReference type="InterPro" id="IPR036188">
    <property type="entry name" value="FAD/NAD-bd_sf"/>
</dbReference>
<keyword evidence="3" id="KW-0274">FAD</keyword>
<evidence type="ECO:0000256" key="5">
    <source>
        <dbReference type="ARBA" id="ARBA00036066"/>
    </source>
</evidence>
<evidence type="ECO:0000256" key="7">
    <source>
        <dbReference type="ARBA" id="ARBA00038878"/>
    </source>
</evidence>
<name>A0A8S9REI7_BRACR</name>
<comment type="catalytic activity">
    <reaction evidence="5">
        <text>(S)-2-hydroxyglutarate + A = 2-oxoglutarate + AH2</text>
        <dbReference type="Rhea" id="RHEA:21252"/>
        <dbReference type="ChEBI" id="CHEBI:13193"/>
        <dbReference type="ChEBI" id="CHEBI:16782"/>
        <dbReference type="ChEBI" id="CHEBI:16810"/>
        <dbReference type="ChEBI" id="CHEBI:17499"/>
        <dbReference type="EC" id="1.1.99.2"/>
    </reaction>
</comment>
<comment type="similarity">
    <text evidence="6">Belongs to the L2HGDH family.</text>
</comment>
<proteinExistence type="inferred from homology"/>
<feature type="domain" description="FAD dependent oxidoreductase" evidence="9">
    <location>
        <begin position="71"/>
        <end position="221"/>
    </location>
</feature>
<dbReference type="PANTHER" id="PTHR43104">
    <property type="entry name" value="L-2-HYDROXYGLUTARATE DEHYDROGENASE, MITOCHONDRIAL"/>
    <property type="match status" value="1"/>
</dbReference>
<gene>
    <name evidence="10" type="ORF">F2Q69_00061996</name>
</gene>
<evidence type="ECO:0000256" key="8">
    <source>
        <dbReference type="ARBA" id="ARBA00041137"/>
    </source>
</evidence>
<evidence type="ECO:0000259" key="9">
    <source>
        <dbReference type="Pfam" id="PF01266"/>
    </source>
</evidence>
<dbReference type="EC" id="1.1.99.2" evidence="7"/>
<evidence type="ECO:0000256" key="3">
    <source>
        <dbReference type="ARBA" id="ARBA00022827"/>
    </source>
</evidence>
<sequence>MNIRGRREKGLTAELKRQRLRGDPKKKKMMLASLGRRWTRLSTRNLKPTWKLLNGRGVSGVAETIAKERVDAVVMGAGVVGLAVARELSLRGREVLILDAASSFGTVTSSRNSEVIHAGIYYPPNSLKAKFCVRGRELLYRYCSEHGIAHRKIGKLVVATGSSDIPKLDLLMHLGTQNGVSGLRMLEGFEAMRMEPELRCVKALLSPESGIVDTHSFMLSLVVLYHLLCALI</sequence>
<protein>
    <recommendedName>
        <fullName evidence="8">L-2-hydroxyglutarate dehydrogenase, mitochondrial</fullName>
        <ecNumber evidence="7">1.1.99.2</ecNumber>
    </recommendedName>
</protein>
<accession>A0A8S9REI7</accession>
<dbReference type="Gene3D" id="3.30.9.10">
    <property type="entry name" value="D-Amino Acid Oxidase, subunit A, domain 2"/>
    <property type="match status" value="1"/>
</dbReference>
<dbReference type="Proteomes" id="UP000712600">
    <property type="component" value="Unassembled WGS sequence"/>
</dbReference>
<dbReference type="PANTHER" id="PTHR43104:SF4">
    <property type="entry name" value="L-2-HYDROXYGLUTARATE DEHYDROGENASE, MITOCHONDRIAL"/>
    <property type="match status" value="1"/>
</dbReference>
<evidence type="ECO:0000256" key="1">
    <source>
        <dbReference type="ARBA" id="ARBA00001974"/>
    </source>
</evidence>
<comment type="cofactor">
    <cofactor evidence="1">
        <name>FAD</name>
        <dbReference type="ChEBI" id="CHEBI:57692"/>
    </cofactor>
</comment>
<dbReference type="Gene3D" id="3.50.50.60">
    <property type="entry name" value="FAD/NAD(P)-binding domain"/>
    <property type="match status" value="1"/>
</dbReference>
<comment type="caution">
    <text evidence="10">The sequence shown here is derived from an EMBL/GenBank/DDBJ whole genome shotgun (WGS) entry which is preliminary data.</text>
</comment>
<evidence type="ECO:0000256" key="2">
    <source>
        <dbReference type="ARBA" id="ARBA00022630"/>
    </source>
</evidence>
<evidence type="ECO:0000256" key="6">
    <source>
        <dbReference type="ARBA" id="ARBA00037941"/>
    </source>
</evidence>
<dbReference type="GO" id="GO:0047545">
    <property type="term" value="F:(S)-2-hydroxyglutarate dehydrogenase activity"/>
    <property type="evidence" value="ECO:0007669"/>
    <property type="project" value="UniProtKB-EC"/>
</dbReference>
<dbReference type="EMBL" id="QGKX02000095">
    <property type="protein sequence ID" value="KAF3571404.1"/>
    <property type="molecule type" value="Genomic_DNA"/>
</dbReference>
<evidence type="ECO:0000313" key="11">
    <source>
        <dbReference type="Proteomes" id="UP000712600"/>
    </source>
</evidence>
<reference evidence="10" key="1">
    <citation type="submission" date="2019-12" db="EMBL/GenBank/DDBJ databases">
        <title>Genome sequencing and annotation of Brassica cretica.</title>
        <authorList>
            <person name="Studholme D.J."/>
            <person name="Sarris P."/>
        </authorList>
    </citation>
    <scope>NUCLEOTIDE SEQUENCE</scope>
    <source>
        <strain evidence="10">PFS-109/04</strain>
        <tissue evidence="10">Leaf</tissue>
    </source>
</reference>
<dbReference type="Pfam" id="PF01266">
    <property type="entry name" value="DAO"/>
    <property type="match status" value="1"/>
</dbReference>
<keyword evidence="2" id="KW-0285">Flavoprotein</keyword>
<organism evidence="10 11">
    <name type="scientific">Brassica cretica</name>
    <name type="common">Mustard</name>
    <dbReference type="NCBI Taxonomy" id="69181"/>
    <lineage>
        <taxon>Eukaryota</taxon>
        <taxon>Viridiplantae</taxon>
        <taxon>Streptophyta</taxon>
        <taxon>Embryophyta</taxon>
        <taxon>Tracheophyta</taxon>
        <taxon>Spermatophyta</taxon>
        <taxon>Magnoliopsida</taxon>
        <taxon>eudicotyledons</taxon>
        <taxon>Gunneridae</taxon>
        <taxon>Pentapetalae</taxon>
        <taxon>rosids</taxon>
        <taxon>malvids</taxon>
        <taxon>Brassicales</taxon>
        <taxon>Brassicaceae</taxon>
        <taxon>Brassiceae</taxon>
        <taxon>Brassica</taxon>
    </lineage>
</organism>
<dbReference type="AlphaFoldDB" id="A0A8S9REI7"/>
<dbReference type="SUPFAM" id="SSF51905">
    <property type="entry name" value="FAD/NAD(P)-binding domain"/>
    <property type="match status" value="1"/>
</dbReference>
<evidence type="ECO:0000256" key="4">
    <source>
        <dbReference type="ARBA" id="ARBA00023002"/>
    </source>
</evidence>
<keyword evidence="4" id="KW-0560">Oxidoreductase</keyword>
<dbReference type="InterPro" id="IPR006076">
    <property type="entry name" value="FAD-dep_OxRdtase"/>
</dbReference>
<evidence type="ECO:0000313" key="10">
    <source>
        <dbReference type="EMBL" id="KAF3571404.1"/>
    </source>
</evidence>